<evidence type="ECO:0000259" key="3">
    <source>
        <dbReference type="Pfam" id="PF06916"/>
    </source>
</evidence>
<keyword evidence="2" id="KW-1133">Transmembrane helix</keyword>
<dbReference type="PANTHER" id="PTHR21377:SF0">
    <property type="entry name" value="PROTEIN FAM210B, MITOCHONDRIAL"/>
    <property type="match status" value="1"/>
</dbReference>
<keyword evidence="2" id="KW-0812">Transmembrane</keyword>
<keyword evidence="5" id="KW-1185">Reference proteome</keyword>
<dbReference type="GO" id="GO:0005739">
    <property type="term" value="C:mitochondrion"/>
    <property type="evidence" value="ECO:0007669"/>
    <property type="project" value="TreeGrafter"/>
</dbReference>
<dbReference type="Pfam" id="PF06916">
    <property type="entry name" value="FAM210A-B_dom"/>
    <property type="match status" value="1"/>
</dbReference>
<proteinExistence type="predicted"/>
<dbReference type="STRING" id="90262.A0A1X2IHV9"/>
<accession>A0A1X2IHV9</accession>
<sequence length="190" mass="21325">MLTRHLLPSSYPMFMRSSFMSARQRCPRIQSRQQQQKQQQRGFSSQLQQQQQQQQTAKAPDGKLKKFMKAYGYVGVGVYLGFSVVDLGLTMALIHVKGAAKVEQLEHWIVSKVKTSLGMPVSSPASPQQQQSDDQHHQPSWTSIFVLAYGIHKTVLLPVRLSLTAAVTPAVARKLASLGWIRRQSLPKGR</sequence>
<dbReference type="PANTHER" id="PTHR21377">
    <property type="entry name" value="PROTEIN FAM210B, MITOCHONDRIAL"/>
    <property type="match status" value="1"/>
</dbReference>
<organism evidence="4 5">
    <name type="scientific">Absidia repens</name>
    <dbReference type="NCBI Taxonomy" id="90262"/>
    <lineage>
        <taxon>Eukaryota</taxon>
        <taxon>Fungi</taxon>
        <taxon>Fungi incertae sedis</taxon>
        <taxon>Mucoromycota</taxon>
        <taxon>Mucoromycotina</taxon>
        <taxon>Mucoromycetes</taxon>
        <taxon>Mucorales</taxon>
        <taxon>Cunninghamellaceae</taxon>
        <taxon>Absidia</taxon>
    </lineage>
</organism>
<evidence type="ECO:0000256" key="2">
    <source>
        <dbReference type="SAM" id="Phobius"/>
    </source>
</evidence>
<feature type="transmembrane region" description="Helical" evidence="2">
    <location>
        <begin position="70"/>
        <end position="94"/>
    </location>
</feature>
<dbReference type="InterPro" id="IPR009688">
    <property type="entry name" value="FAM210A/B-like_dom"/>
</dbReference>
<evidence type="ECO:0000313" key="4">
    <source>
        <dbReference type="EMBL" id="ORZ16920.1"/>
    </source>
</evidence>
<dbReference type="EMBL" id="MCGE01000010">
    <property type="protein sequence ID" value="ORZ16920.1"/>
    <property type="molecule type" value="Genomic_DNA"/>
</dbReference>
<feature type="region of interest" description="Disordered" evidence="1">
    <location>
        <begin position="26"/>
        <end position="59"/>
    </location>
</feature>
<gene>
    <name evidence="4" type="ORF">BCR42DRAFT_413508</name>
</gene>
<dbReference type="AlphaFoldDB" id="A0A1X2IHV9"/>
<feature type="compositionally biased region" description="Low complexity" evidence="1">
    <location>
        <begin position="26"/>
        <end position="55"/>
    </location>
</feature>
<comment type="caution">
    <text evidence="4">The sequence shown here is derived from an EMBL/GenBank/DDBJ whole genome shotgun (WGS) entry which is preliminary data.</text>
</comment>
<dbReference type="OrthoDB" id="426386at2759"/>
<evidence type="ECO:0000313" key="5">
    <source>
        <dbReference type="Proteomes" id="UP000193560"/>
    </source>
</evidence>
<protein>
    <recommendedName>
        <fullName evidence="3">DUF1279 domain-containing protein</fullName>
    </recommendedName>
</protein>
<dbReference type="InterPro" id="IPR045866">
    <property type="entry name" value="FAM210A/B-like"/>
</dbReference>
<evidence type="ECO:0000256" key="1">
    <source>
        <dbReference type="SAM" id="MobiDB-lite"/>
    </source>
</evidence>
<name>A0A1X2IHV9_9FUNG</name>
<keyword evidence="2" id="KW-0472">Membrane</keyword>
<dbReference type="Proteomes" id="UP000193560">
    <property type="component" value="Unassembled WGS sequence"/>
</dbReference>
<feature type="domain" description="DUF1279" evidence="3">
    <location>
        <begin position="63"/>
        <end position="169"/>
    </location>
</feature>
<reference evidence="4 5" key="1">
    <citation type="submission" date="2016-07" db="EMBL/GenBank/DDBJ databases">
        <title>Pervasive Adenine N6-methylation of Active Genes in Fungi.</title>
        <authorList>
            <consortium name="DOE Joint Genome Institute"/>
            <person name="Mondo S.J."/>
            <person name="Dannebaum R.O."/>
            <person name="Kuo R.C."/>
            <person name="Labutti K."/>
            <person name="Haridas S."/>
            <person name="Kuo A."/>
            <person name="Salamov A."/>
            <person name="Ahrendt S.R."/>
            <person name="Lipzen A."/>
            <person name="Sullivan W."/>
            <person name="Andreopoulos W.B."/>
            <person name="Clum A."/>
            <person name="Lindquist E."/>
            <person name="Daum C."/>
            <person name="Ramamoorthy G.K."/>
            <person name="Gryganskyi A."/>
            <person name="Culley D."/>
            <person name="Magnuson J.K."/>
            <person name="James T.Y."/>
            <person name="O'Malley M.A."/>
            <person name="Stajich J.E."/>
            <person name="Spatafora J.W."/>
            <person name="Visel A."/>
            <person name="Grigoriev I.V."/>
        </authorList>
    </citation>
    <scope>NUCLEOTIDE SEQUENCE [LARGE SCALE GENOMIC DNA]</scope>
    <source>
        <strain evidence="4 5">NRRL 1336</strain>
    </source>
</reference>